<sequence length="355" mass="37133">MRPIDYDAGPVPPEDVVPFRDPDTGIAGTIVLHSTALGPAAGGCRLWRYASDEHATADALRLAEGMTLKNALAGLPLGGGKAVLRDPGVPFDRAALFRAFGRAVEALRGRYVTAEDVGTGVEDMVRVAETSRHVAGLPPRAGRPGGNPSGWTALGVATAMRVAVRRRLGAELSDVTVAVQGLGHVGFALCELLHAAGAKLIVAEPRSDVAARAAVRFGAQLMSSQALLAAKADVLAPCALGGVLDFVRVAQLQVKLVCGAANNQLFSERQAEQLADRGILYAPDFLVNAGGIINVAAEYLGWDAAEVRRRVEDIGARLDDTLYRADRAGVLPHQAARMEALDRIAGHARPLASAA</sequence>
<evidence type="ECO:0000313" key="8">
    <source>
        <dbReference type="EMBL" id="SEM92866.1"/>
    </source>
</evidence>
<dbReference type="STRING" id="1166340.SAMN05192583_1555"/>
<dbReference type="Pfam" id="PF00208">
    <property type="entry name" value="ELFV_dehydrog"/>
    <property type="match status" value="2"/>
</dbReference>
<dbReference type="InterPro" id="IPR006096">
    <property type="entry name" value="Glu/Leu/Phe/Val/Trp_DH_C"/>
</dbReference>
<dbReference type="SUPFAM" id="SSF53223">
    <property type="entry name" value="Aminoacid dehydrogenase-like, N-terminal domain"/>
    <property type="match status" value="1"/>
</dbReference>
<accession>A0A1H8CCY2</accession>
<dbReference type="AlphaFoldDB" id="A0A1H8CCY2"/>
<dbReference type="SMART" id="SM00839">
    <property type="entry name" value="ELFV_dehydrog"/>
    <property type="match status" value="1"/>
</dbReference>
<dbReference type="PIRSF" id="PIRSF000188">
    <property type="entry name" value="Phe_leu_dh"/>
    <property type="match status" value="1"/>
</dbReference>
<keyword evidence="3 5" id="KW-0520">NAD</keyword>
<dbReference type="Proteomes" id="UP000199206">
    <property type="component" value="Unassembled WGS sequence"/>
</dbReference>
<feature type="active site" description="Proton donor/acceptor" evidence="4">
    <location>
        <position position="81"/>
    </location>
</feature>
<dbReference type="GO" id="GO:0000166">
    <property type="term" value="F:nucleotide binding"/>
    <property type="evidence" value="ECO:0007669"/>
    <property type="project" value="UniProtKB-KW"/>
</dbReference>
<evidence type="ECO:0000256" key="5">
    <source>
        <dbReference type="PIRSR" id="PIRSR000188-2"/>
    </source>
</evidence>
<dbReference type="PANTHER" id="PTHR42722:SF1">
    <property type="entry name" value="VALINE DEHYDROGENASE"/>
    <property type="match status" value="1"/>
</dbReference>
<evidence type="ECO:0000256" key="6">
    <source>
        <dbReference type="RuleBase" id="RU004417"/>
    </source>
</evidence>
<dbReference type="SUPFAM" id="SSF51735">
    <property type="entry name" value="NAD(P)-binding Rossmann-fold domains"/>
    <property type="match status" value="1"/>
</dbReference>
<dbReference type="InterPro" id="IPR036291">
    <property type="entry name" value="NAD(P)-bd_dom_sf"/>
</dbReference>
<dbReference type="Gene3D" id="3.40.50.10860">
    <property type="entry name" value="Leucine Dehydrogenase, chain A, domain 1"/>
    <property type="match status" value="1"/>
</dbReference>
<dbReference type="GO" id="GO:0006520">
    <property type="term" value="P:amino acid metabolic process"/>
    <property type="evidence" value="ECO:0007669"/>
    <property type="project" value="InterPro"/>
</dbReference>
<dbReference type="InterPro" id="IPR046346">
    <property type="entry name" value="Aminoacid_DH-like_N_sf"/>
</dbReference>
<evidence type="ECO:0000256" key="4">
    <source>
        <dbReference type="PIRSR" id="PIRSR000188-1"/>
    </source>
</evidence>
<dbReference type="OrthoDB" id="9803297at2"/>
<evidence type="ECO:0000256" key="1">
    <source>
        <dbReference type="ARBA" id="ARBA00006382"/>
    </source>
</evidence>
<proteinExistence type="inferred from homology"/>
<name>A0A1H8CCY2_9SPHN</name>
<dbReference type="InterPro" id="IPR006095">
    <property type="entry name" value="Glu/Leu/Phe/Val/Trp_DH"/>
</dbReference>
<dbReference type="RefSeq" id="WP_093665117.1">
    <property type="nucleotide sequence ID" value="NZ_FOCF01000003.1"/>
</dbReference>
<keyword evidence="9" id="KW-1185">Reference proteome</keyword>
<evidence type="ECO:0000259" key="7">
    <source>
        <dbReference type="SMART" id="SM00839"/>
    </source>
</evidence>
<evidence type="ECO:0000256" key="3">
    <source>
        <dbReference type="ARBA" id="ARBA00023027"/>
    </source>
</evidence>
<reference evidence="9" key="1">
    <citation type="submission" date="2016-10" db="EMBL/GenBank/DDBJ databases">
        <authorList>
            <person name="Varghese N."/>
            <person name="Submissions S."/>
        </authorList>
    </citation>
    <scope>NUCLEOTIDE SEQUENCE [LARGE SCALE GENOMIC DNA]</scope>
    <source>
        <strain evidence="9">S6-262</strain>
    </source>
</reference>
<dbReference type="Pfam" id="PF02812">
    <property type="entry name" value="ELFV_dehydrog_N"/>
    <property type="match status" value="1"/>
</dbReference>
<keyword evidence="5" id="KW-0547">Nucleotide-binding</keyword>
<dbReference type="InterPro" id="IPR006097">
    <property type="entry name" value="Glu/Leu/Phe/Val/Trp_DH_dimer"/>
</dbReference>
<protein>
    <submittedName>
        <fullName evidence="8">Leucine dehydrogenase</fullName>
    </submittedName>
</protein>
<dbReference type="PANTHER" id="PTHR42722">
    <property type="entry name" value="LEUCINE DEHYDROGENASE"/>
    <property type="match status" value="1"/>
</dbReference>
<comment type="similarity">
    <text evidence="1 6">Belongs to the Glu/Leu/Phe/Val dehydrogenases family.</text>
</comment>
<dbReference type="PRINTS" id="PR00082">
    <property type="entry name" value="GLFDHDRGNASE"/>
</dbReference>
<keyword evidence="2 6" id="KW-0560">Oxidoreductase</keyword>
<feature type="binding site" evidence="5">
    <location>
        <begin position="181"/>
        <end position="186"/>
    </location>
    <ligand>
        <name>NAD(+)</name>
        <dbReference type="ChEBI" id="CHEBI:57540"/>
    </ligand>
</feature>
<evidence type="ECO:0000313" key="9">
    <source>
        <dbReference type="Proteomes" id="UP000199206"/>
    </source>
</evidence>
<evidence type="ECO:0000256" key="2">
    <source>
        <dbReference type="ARBA" id="ARBA00023002"/>
    </source>
</evidence>
<dbReference type="GO" id="GO:0016639">
    <property type="term" value="F:oxidoreductase activity, acting on the CH-NH2 group of donors, NAD or NADP as acceptor"/>
    <property type="evidence" value="ECO:0007669"/>
    <property type="project" value="InterPro"/>
</dbReference>
<organism evidence="8 9">
    <name type="scientific">Sphingomonas gellani</name>
    <dbReference type="NCBI Taxonomy" id="1166340"/>
    <lineage>
        <taxon>Bacteria</taxon>
        <taxon>Pseudomonadati</taxon>
        <taxon>Pseudomonadota</taxon>
        <taxon>Alphaproteobacteria</taxon>
        <taxon>Sphingomonadales</taxon>
        <taxon>Sphingomonadaceae</taxon>
        <taxon>Sphingomonas</taxon>
    </lineage>
</organism>
<feature type="domain" description="Glutamate/phenylalanine/leucine/valine/L-tryptophan dehydrogenase C-terminal" evidence="7">
    <location>
        <begin position="146"/>
        <end position="352"/>
    </location>
</feature>
<dbReference type="CDD" id="cd01075">
    <property type="entry name" value="NAD_bind_Leu_Phe_Val_DH"/>
    <property type="match status" value="1"/>
</dbReference>
<dbReference type="EMBL" id="FOCF01000003">
    <property type="protein sequence ID" value="SEM92866.1"/>
    <property type="molecule type" value="Genomic_DNA"/>
</dbReference>
<dbReference type="InterPro" id="IPR016211">
    <property type="entry name" value="Glu/Phe/Leu/Val/Trp_DH_bac/arc"/>
</dbReference>
<gene>
    <name evidence="8" type="ORF">SAMN05192583_1555</name>
</gene>
<dbReference type="Gene3D" id="3.40.50.720">
    <property type="entry name" value="NAD(P)-binding Rossmann-like Domain"/>
    <property type="match status" value="1"/>
</dbReference>